<dbReference type="HOGENOM" id="CLU_3208587_0_0_1"/>
<dbReference type="EMBL" id="AGNK02005354">
    <property type="status" value="NOT_ANNOTATED_CDS"/>
    <property type="molecule type" value="Genomic_DNA"/>
</dbReference>
<organism evidence="2 3">
    <name type="scientific">Setaria italica</name>
    <name type="common">Foxtail millet</name>
    <name type="synonym">Panicum italicum</name>
    <dbReference type="NCBI Taxonomy" id="4555"/>
    <lineage>
        <taxon>Eukaryota</taxon>
        <taxon>Viridiplantae</taxon>
        <taxon>Streptophyta</taxon>
        <taxon>Embryophyta</taxon>
        <taxon>Tracheophyta</taxon>
        <taxon>Spermatophyta</taxon>
        <taxon>Magnoliopsida</taxon>
        <taxon>Liliopsida</taxon>
        <taxon>Poales</taxon>
        <taxon>Poaceae</taxon>
        <taxon>PACMAD clade</taxon>
        <taxon>Panicoideae</taxon>
        <taxon>Panicodae</taxon>
        <taxon>Paniceae</taxon>
        <taxon>Cenchrinae</taxon>
        <taxon>Setaria</taxon>
    </lineage>
</organism>
<name>K4ANY0_SETIT</name>
<evidence type="ECO:0000313" key="3">
    <source>
        <dbReference type="Proteomes" id="UP000004995"/>
    </source>
</evidence>
<accession>K4ANY0</accession>
<evidence type="ECO:0000313" key="2">
    <source>
        <dbReference type="EnsemblPlants" id="KQK86929"/>
    </source>
</evidence>
<dbReference type="Proteomes" id="UP000004995">
    <property type="component" value="Unassembled WGS sequence"/>
</dbReference>
<reference evidence="2" key="2">
    <citation type="submission" date="2018-08" db="UniProtKB">
        <authorList>
            <consortium name="EnsemblPlants"/>
        </authorList>
    </citation>
    <scope>IDENTIFICATION</scope>
    <source>
        <strain evidence="2">Yugu1</strain>
    </source>
</reference>
<evidence type="ECO:0000256" key="1">
    <source>
        <dbReference type="SAM" id="MobiDB-lite"/>
    </source>
</evidence>
<dbReference type="Gramene" id="KQK86929">
    <property type="protein sequence ID" value="KQK86929"/>
    <property type="gene ID" value="SETIT_040628mg"/>
</dbReference>
<keyword evidence="3" id="KW-1185">Reference proteome</keyword>
<dbReference type="InParanoid" id="K4ANY0"/>
<dbReference type="AlphaFoldDB" id="K4ANY0"/>
<reference evidence="3" key="1">
    <citation type="journal article" date="2012" name="Nat. Biotechnol.">
        <title>Reference genome sequence of the model plant Setaria.</title>
        <authorList>
            <person name="Bennetzen J.L."/>
            <person name="Schmutz J."/>
            <person name="Wang H."/>
            <person name="Percifield R."/>
            <person name="Hawkins J."/>
            <person name="Pontaroli A.C."/>
            <person name="Estep M."/>
            <person name="Feng L."/>
            <person name="Vaughn J.N."/>
            <person name="Grimwood J."/>
            <person name="Jenkins J."/>
            <person name="Barry K."/>
            <person name="Lindquist E."/>
            <person name="Hellsten U."/>
            <person name="Deshpande S."/>
            <person name="Wang X."/>
            <person name="Wu X."/>
            <person name="Mitros T."/>
            <person name="Triplett J."/>
            <person name="Yang X."/>
            <person name="Ye C.Y."/>
            <person name="Mauro-Herrera M."/>
            <person name="Wang L."/>
            <person name="Li P."/>
            <person name="Sharma M."/>
            <person name="Sharma R."/>
            <person name="Ronald P.C."/>
            <person name="Panaud O."/>
            <person name="Kellogg E.A."/>
            <person name="Brutnell T.P."/>
            <person name="Doust A.N."/>
            <person name="Tuskan G.A."/>
            <person name="Rokhsar D."/>
            <person name="Devos K.M."/>
        </authorList>
    </citation>
    <scope>NUCLEOTIDE SEQUENCE [LARGE SCALE GENOMIC DNA]</scope>
    <source>
        <strain evidence="3">cv. Yugu1</strain>
    </source>
</reference>
<feature type="compositionally biased region" description="Basic residues" evidence="1">
    <location>
        <begin position="9"/>
        <end position="22"/>
    </location>
</feature>
<protein>
    <submittedName>
        <fullName evidence="2">Uncharacterized protein</fullName>
    </submittedName>
</protein>
<sequence>MMARASGKSTRRRAKGRGGKRRSISLRLLTRVEANRTCITKLIIG</sequence>
<feature type="region of interest" description="Disordered" evidence="1">
    <location>
        <begin position="1"/>
        <end position="22"/>
    </location>
</feature>
<proteinExistence type="predicted"/>
<dbReference type="EnsemblPlants" id="KQK86929">
    <property type="protein sequence ID" value="KQK86929"/>
    <property type="gene ID" value="SETIT_040628mg"/>
</dbReference>